<accession>X0SIS8</accession>
<evidence type="ECO:0000313" key="2">
    <source>
        <dbReference type="EMBL" id="GAF75812.1"/>
    </source>
</evidence>
<feature type="compositionally biased region" description="Low complexity" evidence="1">
    <location>
        <begin position="19"/>
        <end position="38"/>
    </location>
</feature>
<protein>
    <submittedName>
        <fullName evidence="2">Uncharacterized protein</fullName>
    </submittedName>
</protein>
<proteinExistence type="predicted"/>
<dbReference type="AlphaFoldDB" id="X0SIS8"/>
<dbReference type="EMBL" id="BARS01006930">
    <property type="protein sequence ID" value="GAF75812.1"/>
    <property type="molecule type" value="Genomic_DNA"/>
</dbReference>
<gene>
    <name evidence="2" type="ORF">S01H1_13434</name>
</gene>
<feature type="non-terminal residue" evidence="2">
    <location>
        <position position="1"/>
    </location>
</feature>
<feature type="region of interest" description="Disordered" evidence="1">
    <location>
        <begin position="1"/>
        <end position="69"/>
    </location>
</feature>
<sequence length="261" mass="28315">LRLEREKVIPSGADGSESTAAPAQPGVAAVDAPVAGDDTAADEREAATTATAASVSPLTDPQSTEERRRLERIDADVKAELENPAPERRFEPFIERYQGIAKQVEDDFARRYALARVDQLNDMNALVQTVRRVRSLADDAEAKRREFLEGRARIQTAVPPVLSGMDAQGELRVSALYPPGSRPQRYRLVDTGGPTDRTIGYVEIPRDSLIDVANFIGRYVGVRASSKRLQTGGVNPVPIFVARELVLLQLAPPAAGSSDQS</sequence>
<organism evidence="2">
    <name type="scientific">marine sediment metagenome</name>
    <dbReference type="NCBI Taxonomy" id="412755"/>
    <lineage>
        <taxon>unclassified sequences</taxon>
        <taxon>metagenomes</taxon>
        <taxon>ecological metagenomes</taxon>
    </lineage>
</organism>
<evidence type="ECO:0000256" key="1">
    <source>
        <dbReference type="SAM" id="MobiDB-lite"/>
    </source>
</evidence>
<comment type="caution">
    <text evidence="2">The sequence shown here is derived from an EMBL/GenBank/DDBJ whole genome shotgun (WGS) entry which is preliminary data.</text>
</comment>
<name>X0SIS8_9ZZZZ</name>
<reference evidence="2" key="1">
    <citation type="journal article" date="2014" name="Front. Microbiol.">
        <title>High frequency of phylogenetically diverse reductive dehalogenase-homologous genes in deep subseafloor sedimentary metagenomes.</title>
        <authorList>
            <person name="Kawai M."/>
            <person name="Futagami T."/>
            <person name="Toyoda A."/>
            <person name="Takaki Y."/>
            <person name="Nishi S."/>
            <person name="Hori S."/>
            <person name="Arai W."/>
            <person name="Tsubouchi T."/>
            <person name="Morono Y."/>
            <person name="Uchiyama I."/>
            <person name="Ito T."/>
            <person name="Fujiyama A."/>
            <person name="Inagaki F."/>
            <person name="Takami H."/>
        </authorList>
    </citation>
    <scope>NUCLEOTIDE SEQUENCE</scope>
    <source>
        <strain evidence="2">Expedition CK06-06</strain>
    </source>
</reference>